<dbReference type="GO" id="GO:0005778">
    <property type="term" value="C:peroxisomal membrane"/>
    <property type="evidence" value="ECO:0007669"/>
    <property type="project" value="TreeGrafter"/>
</dbReference>
<dbReference type="Pfam" id="PF06472">
    <property type="entry name" value="ABC_membrane_2"/>
    <property type="match status" value="1"/>
</dbReference>
<dbReference type="OMA" id="IHDMYLD"/>
<reference evidence="10 11" key="1">
    <citation type="journal article" date="2015" name="Genome Biol. Evol.">
        <title>Phylogenomic analyses indicate that early fungi evolved digesting cell walls of algal ancestors of land plants.</title>
        <authorList>
            <person name="Chang Y."/>
            <person name="Wang S."/>
            <person name="Sekimoto S."/>
            <person name="Aerts A.L."/>
            <person name="Choi C."/>
            <person name="Clum A."/>
            <person name="LaButti K.M."/>
            <person name="Lindquist E.A."/>
            <person name="Yee Ngan C."/>
            <person name="Ohm R.A."/>
            <person name="Salamov A.A."/>
            <person name="Grigoriev I.V."/>
            <person name="Spatafora J.W."/>
            <person name="Berbee M.L."/>
        </authorList>
    </citation>
    <scope>NUCLEOTIDE SEQUENCE [LARGE SCALE GENOMIC DNA]</scope>
    <source>
        <strain evidence="10 11">NRRL 28638</strain>
    </source>
</reference>
<dbReference type="Proteomes" id="UP000070444">
    <property type="component" value="Unassembled WGS sequence"/>
</dbReference>
<keyword evidence="6 8" id="KW-1133">Transmembrane helix</keyword>
<evidence type="ECO:0000256" key="3">
    <source>
        <dbReference type="ARBA" id="ARBA00022692"/>
    </source>
</evidence>
<evidence type="ECO:0000313" key="11">
    <source>
        <dbReference type="Proteomes" id="UP000070444"/>
    </source>
</evidence>
<dbReference type="InterPro" id="IPR036640">
    <property type="entry name" value="ABC1_TM_sf"/>
</dbReference>
<keyword evidence="11" id="KW-1185">Reference proteome</keyword>
<keyword evidence="7 8" id="KW-0472">Membrane</keyword>
<keyword evidence="5" id="KW-0067">ATP-binding</keyword>
<dbReference type="InterPro" id="IPR003439">
    <property type="entry name" value="ABC_transporter-like_ATP-bd"/>
</dbReference>
<dbReference type="GO" id="GO:0005524">
    <property type="term" value="F:ATP binding"/>
    <property type="evidence" value="ECO:0007669"/>
    <property type="project" value="UniProtKB-KW"/>
</dbReference>
<dbReference type="Pfam" id="PF00005">
    <property type="entry name" value="ABC_tran"/>
    <property type="match status" value="1"/>
</dbReference>
<evidence type="ECO:0000256" key="7">
    <source>
        <dbReference type="ARBA" id="ARBA00023136"/>
    </source>
</evidence>
<evidence type="ECO:0000259" key="9">
    <source>
        <dbReference type="PROSITE" id="PS50893"/>
    </source>
</evidence>
<dbReference type="GO" id="GO:0007031">
    <property type="term" value="P:peroxisome organization"/>
    <property type="evidence" value="ECO:0007669"/>
    <property type="project" value="TreeGrafter"/>
</dbReference>
<gene>
    <name evidence="10" type="ORF">CONCODRAFT_78175</name>
</gene>
<organism evidence="10 11">
    <name type="scientific">Conidiobolus coronatus (strain ATCC 28846 / CBS 209.66 / NRRL 28638)</name>
    <name type="common">Delacroixia coronata</name>
    <dbReference type="NCBI Taxonomy" id="796925"/>
    <lineage>
        <taxon>Eukaryota</taxon>
        <taxon>Fungi</taxon>
        <taxon>Fungi incertae sedis</taxon>
        <taxon>Zoopagomycota</taxon>
        <taxon>Entomophthoromycotina</taxon>
        <taxon>Entomophthoromycetes</taxon>
        <taxon>Entomophthorales</taxon>
        <taxon>Ancylistaceae</taxon>
        <taxon>Conidiobolus</taxon>
    </lineage>
</organism>
<dbReference type="AlphaFoldDB" id="A0A137P9Q2"/>
<dbReference type="InterPro" id="IPR027417">
    <property type="entry name" value="P-loop_NTPase"/>
</dbReference>
<evidence type="ECO:0000256" key="6">
    <source>
        <dbReference type="ARBA" id="ARBA00022989"/>
    </source>
</evidence>
<dbReference type="PROSITE" id="PS50893">
    <property type="entry name" value="ABC_TRANSPORTER_2"/>
    <property type="match status" value="1"/>
</dbReference>
<feature type="transmembrane region" description="Helical" evidence="8">
    <location>
        <begin position="142"/>
        <end position="162"/>
    </location>
</feature>
<evidence type="ECO:0000256" key="8">
    <source>
        <dbReference type="SAM" id="Phobius"/>
    </source>
</evidence>
<dbReference type="PANTHER" id="PTHR11384">
    <property type="entry name" value="ATP-BINDING CASSETTE, SUB-FAMILY D MEMBER"/>
    <property type="match status" value="1"/>
</dbReference>
<evidence type="ECO:0000313" key="10">
    <source>
        <dbReference type="EMBL" id="KXN71736.1"/>
    </source>
</evidence>
<dbReference type="GO" id="GO:0042760">
    <property type="term" value="P:very long-chain fatty acid catabolic process"/>
    <property type="evidence" value="ECO:0007669"/>
    <property type="project" value="TreeGrafter"/>
</dbReference>
<dbReference type="InterPro" id="IPR003593">
    <property type="entry name" value="AAA+_ATPase"/>
</dbReference>
<comment type="similarity">
    <text evidence="1">Belongs to the ABC transporter superfamily. ABCD family. Peroxisomal fatty acyl CoA transporter (TC 3.A.1.203) subfamily.</text>
</comment>
<evidence type="ECO:0000256" key="4">
    <source>
        <dbReference type="ARBA" id="ARBA00022741"/>
    </source>
</evidence>
<feature type="transmembrane region" description="Helical" evidence="8">
    <location>
        <begin position="15"/>
        <end position="33"/>
    </location>
</feature>
<evidence type="ECO:0000256" key="1">
    <source>
        <dbReference type="ARBA" id="ARBA00008575"/>
    </source>
</evidence>
<dbReference type="EMBL" id="KQ964468">
    <property type="protein sequence ID" value="KXN71736.1"/>
    <property type="molecule type" value="Genomic_DNA"/>
</dbReference>
<dbReference type="GO" id="GO:0015910">
    <property type="term" value="P:long-chain fatty acid import into peroxisome"/>
    <property type="evidence" value="ECO:0007669"/>
    <property type="project" value="TreeGrafter"/>
</dbReference>
<proteinExistence type="inferred from homology"/>
<dbReference type="OrthoDB" id="422637at2759"/>
<dbReference type="InterPro" id="IPR017871">
    <property type="entry name" value="ABC_transporter-like_CS"/>
</dbReference>
<dbReference type="STRING" id="796925.A0A137P9Q2"/>
<dbReference type="CDD" id="cd03223">
    <property type="entry name" value="ABCD_peroxisomal_ALDP"/>
    <property type="match status" value="1"/>
</dbReference>
<protein>
    <recommendedName>
        <fullName evidence="9">ABC transporter domain-containing protein</fullName>
    </recommendedName>
</protein>
<sequence length="720" mass="82532">MTNSKIARKVSKKSLILGGSVVTWIVLHNLSIWSNIISARKKKFLPLQFETYSKEQLDSDSKKFPFPKDQGKITLNKGFLKQLRALFHILIPKPTDKTVGLLILHTIFLLFRTGLSVYIAEIDGLIVRDLVNNKPREFFKGIGLWFAIAIPATYTNSMIRYLQSKLSIAFRSRMVNYCQSLYLDENMSFYKLLNLDRRIEGPDQYITSDIAKFSESLSGLYSSLGKPLFDTFIFQFQLMRSIGAKPGFLMIAFHFCTIYFLRSIAPQFGKLASIQTQMEGDYRGAHTRLITNSEEIAFYHGGKIEEGILNRAYTKLVKHINYCLKIRIPYNMMEDYVIKYFWSLLGLIACAIPALDPKSKLTRAQKLQQFVTNKRILLALGDAGGRLMYSYKDLAELAGYTDRVYKLVATLHSLRKNNYQVAEEAIKEKENYHLDNIHGQIHEGKKFIELKNVPIVAPNPKNPSGGDILVKKLSFKVKKGEHLMITGPNGVGKSAISRVMRGLWPVFEGELSKPDFEEMIYVPQKPYLTLGTLRDQIIYPHSHKQMKNDNITDEDLMKILELVYLDYIPEREGGFDTVKEWKDVFSGGEKQRINLARLFYHKPKFAILDECTSAVSSDVEGLMYSEAKNRGMTLITISHRPSLFKYHSRLLTLIGDKQRGWELTELGSNSKRYSNISKEIKDLQGKINNAQIWKSRLEEINAQLQLAKPPKALSKKLEFF</sequence>
<dbReference type="SUPFAM" id="SSF52540">
    <property type="entry name" value="P-loop containing nucleoside triphosphate hydrolases"/>
    <property type="match status" value="1"/>
</dbReference>
<keyword evidence="4" id="KW-0547">Nucleotide-binding</keyword>
<keyword evidence="2" id="KW-0813">Transport</keyword>
<evidence type="ECO:0000256" key="5">
    <source>
        <dbReference type="ARBA" id="ARBA00022840"/>
    </source>
</evidence>
<dbReference type="PROSITE" id="PS00211">
    <property type="entry name" value="ABC_TRANSPORTER_1"/>
    <property type="match status" value="1"/>
</dbReference>
<dbReference type="GO" id="GO:0006635">
    <property type="term" value="P:fatty acid beta-oxidation"/>
    <property type="evidence" value="ECO:0007669"/>
    <property type="project" value="TreeGrafter"/>
</dbReference>
<dbReference type="Gene3D" id="3.40.50.300">
    <property type="entry name" value="P-loop containing nucleotide triphosphate hydrolases"/>
    <property type="match status" value="1"/>
</dbReference>
<dbReference type="Gene3D" id="1.20.1560.10">
    <property type="entry name" value="ABC transporter type 1, transmembrane domain"/>
    <property type="match status" value="1"/>
</dbReference>
<dbReference type="GO" id="GO:0005324">
    <property type="term" value="F:long-chain fatty acid transmembrane transporter activity"/>
    <property type="evidence" value="ECO:0007669"/>
    <property type="project" value="TreeGrafter"/>
</dbReference>
<feature type="transmembrane region" description="Helical" evidence="8">
    <location>
        <begin position="99"/>
        <end position="122"/>
    </location>
</feature>
<accession>A0A137P9Q2</accession>
<evidence type="ECO:0000256" key="2">
    <source>
        <dbReference type="ARBA" id="ARBA00022448"/>
    </source>
</evidence>
<dbReference type="InterPro" id="IPR050835">
    <property type="entry name" value="ABC_transporter_sub-D"/>
</dbReference>
<dbReference type="SMART" id="SM00382">
    <property type="entry name" value="AAA"/>
    <property type="match status" value="1"/>
</dbReference>
<dbReference type="GO" id="GO:0016887">
    <property type="term" value="F:ATP hydrolysis activity"/>
    <property type="evidence" value="ECO:0007669"/>
    <property type="project" value="InterPro"/>
</dbReference>
<dbReference type="GO" id="GO:0140359">
    <property type="term" value="F:ABC-type transporter activity"/>
    <property type="evidence" value="ECO:0007669"/>
    <property type="project" value="InterPro"/>
</dbReference>
<dbReference type="PANTHER" id="PTHR11384:SF67">
    <property type="entry name" value="ATP-BINDING CASSETTE SUB-FAMILY D MEMBER 1"/>
    <property type="match status" value="1"/>
</dbReference>
<feature type="domain" description="ABC transporter" evidence="9">
    <location>
        <begin position="448"/>
        <end position="680"/>
    </location>
</feature>
<dbReference type="InterPro" id="IPR011527">
    <property type="entry name" value="ABC1_TM_dom"/>
</dbReference>
<feature type="transmembrane region" description="Helical" evidence="8">
    <location>
        <begin position="337"/>
        <end position="355"/>
    </location>
</feature>
<dbReference type="SUPFAM" id="SSF90123">
    <property type="entry name" value="ABC transporter transmembrane region"/>
    <property type="match status" value="1"/>
</dbReference>
<name>A0A137P9Q2_CONC2</name>
<keyword evidence="3 8" id="KW-0812">Transmembrane</keyword>